<comment type="caution">
    <text evidence="1">The sequence shown here is derived from an EMBL/GenBank/DDBJ whole genome shotgun (WGS) entry which is preliminary data.</text>
</comment>
<gene>
    <name evidence="1" type="ORF">Tco_1112667</name>
</gene>
<proteinExistence type="predicted"/>
<dbReference type="EMBL" id="BQNB010021050">
    <property type="protein sequence ID" value="GJU02329.1"/>
    <property type="molecule type" value="Genomic_DNA"/>
</dbReference>
<protein>
    <recommendedName>
        <fullName evidence="3">Methyltransferase</fullName>
    </recommendedName>
</protein>
<evidence type="ECO:0008006" key="3">
    <source>
        <dbReference type="Google" id="ProtNLM"/>
    </source>
</evidence>
<reference evidence="1" key="1">
    <citation type="journal article" date="2022" name="Int. J. Mol. Sci.">
        <title>Draft Genome of Tanacetum Coccineum: Genomic Comparison of Closely Related Tanacetum-Family Plants.</title>
        <authorList>
            <person name="Yamashiro T."/>
            <person name="Shiraishi A."/>
            <person name="Nakayama K."/>
            <person name="Satake H."/>
        </authorList>
    </citation>
    <scope>NUCLEOTIDE SEQUENCE</scope>
</reference>
<sequence>MGGGSSLELTSGVHYSEGSSVLASTEFDFFPNLGRYVLDFGWGGGGFTCSKLLLEAGLSPSGSDKLDLFCERWSLLLEQETNLLLH</sequence>
<accession>A0ABQ5IQ91</accession>
<reference evidence="1" key="2">
    <citation type="submission" date="2022-01" db="EMBL/GenBank/DDBJ databases">
        <authorList>
            <person name="Yamashiro T."/>
            <person name="Shiraishi A."/>
            <person name="Satake H."/>
            <person name="Nakayama K."/>
        </authorList>
    </citation>
    <scope>NUCLEOTIDE SEQUENCE</scope>
</reference>
<evidence type="ECO:0000313" key="1">
    <source>
        <dbReference type="EMBL" id="GJU02329.1"/>
    </source>
</evidence>
<keyword evidence="2" id="KW-1185">Reference proteome</keyword>
<dbReference type="Proteomes" id="UP001151760">
    <property type="component" value="Unassembled WGS sequence"/>
</dbReference>
<organism evidence="1 2">
    <name type="scientific">Tanacetum coccineum</name>
    <dbReference type="NCBI Taxonomy" id="301880"/>
    <lineage>
        <taxon>Eukaryota</taxon>
        <taxon>Viridiplantae</taxon>
        <taxon>Streptophyta</taxon>
        <taxon>Embryophyta</taxon>
        <taxon>Tracheophyta</taxon>
        <taxon>Spermatophyta</taxon>
        <taxon>Magnoliopsida</taxon>
        <taxon>eudicotyledons</taxon>
        <taxon>Gunneridae</taxon>
        <taxon>Pentapetalae</taxon>
        <taxon>asterids</taxon>
        <taxon>campanulids</taxon>
        <taxon>Asterales</taxon>
        <taxon>Asteraceae</taxon>
        <taxon>Asteroideae</taxon>
        <taxon>Anthemideae</taxon>
        <taxon>Anthemidinae</taxon>
        <taxon>Tanacetum</taxon>
    </lineage>
</organism>
<name>A0ABQ5IQ91_9ASTR</name>
<evidence type="ECO:0000313" key="2">
    <source>
        <dbReference type="Proteomes" id="UP001151760"/>
    </source>
</evidence>